<dbReference type="Proteomes" id="UP000007755">
    <property type="component" value="Unassembled WGS sequence"/>
</dbReference>
<dbReference type="EMBL" id="GL887596">
    <property type="protein sequence ID" value="EGI70748.1"/>
    <property type="molecule type" value="Genomic_DNA"/>
</dbReference>
<dbReference type="AlphaFoldDB" id="F4W552"/>
<dbReference type="InParanoid" id="F4W552"/>
<accession>F4W552</accession>
<evidence type="ECO:0000313" key="2">
    <source>
        <dbReference type="Proteomes" id="UP000007755"/>
    </source>
</evidence>
<gene>
    <name evidence="1" type="ORF">G5I_00543</name>
</gene>
<organism evidence="2">
    <name type="scientific">Acromyrmex echinatior</name>
    <name type="common">Panamanian leafcutter ant</name>
    <name type="synonym">Acromyrmex octospinosus echinatior</name>
    <dbReference type="NCBI Taxonomy" id="103372"/>
    <lineage>
        <taxon>Eukaryota</taxon>
        <taxon>Metazoa</taxon>
        <taxon>Ecdysozoa</taxon>
        <taxon>Arthropoda</taxon>
        <taxon>Hexapoda</taxon>
        <taxon>Insecta</taxon>
        <taxon>Pterygota</taxon>
        <taxon>Neoptera</taxon>
        <taxon>Endopterygota</taxon>
        <taxon>Hymenoptera</taxon>
        <taxon>Apocrita</taxon>
        <taxon>Aculeata</taxon>
        <taxon>Formicoidea</taxon>
        <taxon>Formicidae</taxon>
        <taxon>Myrmicinae</taxon>
        <taxon>Acromyrmex</taxon>
    </lineage>
</organism>
<protein>
    <submittedName>
        <fullName evidence="1">Uncharacterized protein</fullName>
    </submittedName>
</protein>
<evidence type="ECO:0000313" key="1">
    <source>
        <dbReference type="EMBL" id="EGI70748.1"/>
    </source>
</evidence>
<keyword evidence="2" id="KW-1185">Reference proteome</keyword>
<name>F4W552_ACREC</name>
<proteinExistence type="predicted"/>
<reference evidence="1" key="1">
    <citation type="submission" date="2011-02" db="EMBL/GenBank/DDBJ databases">
        <title>The genome of the leaf-cutting ant Acromyrmex echinatior suggests key adaptations to social evolution and fungus farming.</title>
        <authorList>
            <person name="Nygaard S."/>
            <person name="Zhang G."/>
        </authorList>
    </citation>
    <scope>NUCLEOTIDE SEQUENCE</scope>
</reference>
<sequence>MEEIRMMGEKEVDEGGQNLRPWTVTAHIASQSVRKPRTRVMAHVGMPSTPFCTTCRVQAVFWGCYIVSYTVSRHFQYAIKINSGGLVGAENTAFEKVYRF</sequence>